<keyword evidence="3" id="KW-1185">Reference proteome</keyword>
<dbReference type="InterPro" id="IPR036614">
    <property type="entry name" value="RusA-like_sf"/>
</dbReference>
<dbReference type="STRING" id="1472767.AOX59_03300"/>
<dbReference type="Gene3D" id="3.30.1330.70">
    <property type="entry name" value="Holliday junction resolvase RusA"/>
    <property type="match status" value="1"/>
</dbReference>
<dbReference type="KEGG" id="lao:AOX59_03300"/>
<organism evidence="2 3">
    <name type="scientific">Lentibacillus amyloliquefaciens</name>
    <dbReference type="NCBI Taxonomy" id="1472767"/>
    <lineage>
        <taxon>Bacteria</taxon>
        <taxon>Bacillati</taxon>
        <taxon>Bacillota</taxon>
        <taxon>Bacilli</taxon>
        <taxon>Bacillales</taxon>
        <taxon>Bacillaceae</taxon>
        <taxon>Lentibacillus</taxon>
    </lineage>
</organism>
<sequence>MKSHYLDLLKSVEMFKEETMRRLYEEKLEDMNEAGPGSNPLAKATPLMVNGYPVFQFSYDGMLPLYKEDDRDYAAMVRNYYQRITFESYNYTDVNNRFGRAVIIIQHYFNDNVIRDLDNRNRKYIIDAIRHTGLVKDDNWKELSIIEEGLVDKQNHIQVYLLADENKINFLRYLEKHQHHLKQIPDVGQRSEIENELRQHSRPKDKSAFANQKQSFHELWGE</sequence>
<dbReference type="OrthoDB" id="2476074at2"/>
<dbReference type="GO" id="GO:0000287">
    <property type="term" value="F:magnesium ion binding"/>
    <property type="evidence" value="ECO:0007669"/>
    <property type="project" value="InterPro"/>
</dbReference>
<feature type="region of interest" description="Disordered" evidence="1">
    <location>
        <begin position="198"/>
        <end position="222"/>
    </location>
</feature>
<name>A0A0U3W3E2_9BACI</name>
<protein>
    <submittedName>
        <fullName evidence="2">Uncharacterized protein</fullName>
    </submittedName>
</protein>
<dbReference type="GO" id="GO:0006310">
    <property type="term" value="P:DNA recombination"/>
    <property type="evidence" value="ECO:0007669"/>
    <property type="project" value="InterPro"/>
</dbReference>
<gene>
    <name evidence="2" type="ORF">AOX59_03300</name>
</gene>
<dbReference type="AlphaFoldDB" id="A0A0U3W3E2"/>
<dbReference type="Proteomes" id="UP000050331">
    <property type="component" value="Chromosome"/>
</dbReference>
<dbReference type="EMBL" id="CP013862">
    <property type="protein sequence ID" value="ALX47714.1"/>
    <property type="molecule type" value="Genomic_DNA"/>
</dbReference>
<evidence type="ECO:0000313" key="2">
    <source>
        <dbReference type="EMBL" id="ALX47714.1"/>
    </source>
</evidence>
<evidence type="ECO:0000256" key="1">
    <source>
        <dbReference type="SAM" id="MobiDB-lite"/>
    </source>
</evidence>
<feature type="compositionally biased region" description="Basic and acidic residues" evidence="1">
    <location>
        <begin position="198"/>
        <end position="207"/>
    </location>
</feature>
<dbReference type="SUPFAM" id="SSF103084">
    <property type="entry name" value="Holliday junction resolvase RusA"/>
    <property type="match status" value="1"/>
</dbReference>
<accession>A0A0U3W3E2</accession>
<evidence type="ECO:0000313" key="3">
    <source>
        <dbReference type="Proteomes" id="UP000050331"/>
    </source>
</evidence>
<dbReference type="GO" id="GO:0006281">
    <property type="term" value="P:DNA repair"/>
    <property type="evidence" value="ECO:0007669"/>
    <property type="project" value="InterPro"/>
</dbReference>
<reference evidence="2 3" key="1">
    <citation type="submission" date="2016-01" db="EMBL/GenBank/DDBJ databases">
        <title>Complete genome sequence of strain Lentibacillus amyloliquefaciens LAM0015T isolated from saline sediment.</title>
        <authorList>
            <person name="Wang J.-L."/>
            <person name="He M.-X."/>
        </authorList>
    </citation>
    <scope>NUCLEOTIDE SEQUENCE [LARGE SCALE GENOMIC DNA]</scope>
    <source>
        <strain evidence="2 3">LAM0015</strain>
    </source>
</reference>
<proteinExistence type="predicted"/>
<dbReference type="RefSeq" id="WP_068441800.1">
    <property type="nucleotide sequence ID" value="NZ_CP013862.1"/>
</dbReference>